<keyword evidence="2 4" id="KW-0238">DNA-binding</keyword>
<name>A0AAJ1DEI8_PROMI</name>
<keyword evidence="3" id="KW-0233">DNA recombination</keyword>
<dbReference type="Proteomes" id="UP000195540">
    <property type="component" value="Chromosome"/>
</dbReference>
<dbReference type="GO" id="GO:0015074">
    <property type="term" value="P:DNA integration"/>
    <property type="evidence" value="ECO:0007669"/>
    <property type="project" value="UniProtKB-KW"/>
</dbReference>
<protein>
    <submittedName>
        <fullName evidence="7">Integrase</fullName>
    </submittedName>
</protein>
<dbReference type="InterPro" id="IPR044068">
    <property type="entry name" value="CB"/>
</dbReference>
<evidence type="ECO:0000256" key="3">
    <source>
        <dbReference type="ARBA" id="ARBA00023172"/>
    </source>
</evidence>
<dbReference type="SUPFAM" id="SSF56349">
    <property type="entry name" value="DNA breaking-rejoining enzymes"/>
    <property type="match status" value="1"/>
</dbReference>
<dbReference type="InterPro" id="IPR010998">
    <property type="entry name" value="Integrase_recombinase_N"/>
</dbReference>
<dbReference type="PROSITE" id="PS51898">
    <property type="entry name" value="TYR_RECOMBINASE"/>
    <property type="match status" value="1"/>
</dbReference>
<evidence type="ECO:0000256" key="1">
    <source>
        <dbReference type="ARBA" id="ARBA00022908"/>
    </source>
</evidence>
<evidence type="ECO:0000256" key="2">
    <source>
        <dbReference type="ARBA" id="ARBA00023125"/>
    </source>
</evidence>
<organism evidence="7 8">
    <name type="scientific">Proteus mirabilis</name>
    <dbReference type="NCBI Taxonomy" id="584"/>
    <lineage>
        <taxon>Bacteria</taxon>
        <taxon>Pseudomonadati</taxon>
        <taxon>Pseudomonadota</taxon>
        <taxon>Gammaproteobacteria</taxon>
        <taxon>Enterobacterales</taxon>
        <taxon>Morganellaceae</taxon>
        <taxon>Proteus</taxon>
    </lineage>
</organism>
<dbReference type="InterPro" id="IPR057084">
    <property type="entry name" value="Int_N"/>
</dbReference>
<dbReference type="AlphaFoldDB" id="A0AAJ1DEI8"/>
<dbReference type="InterPro" id="IPR050090">
    <property type="entry name" value="Tyrosine_recombinase_XerCD"/>
</dbReference>
<dbReference type="CDD" id="cd00796">
    <property type="entry name" value="INT_Rci_Hp1_C"/>
    <property type="match status" value="1"/>
</dbReference>
<dbReference type="PANTHER" id="PTHR30349:SF93">
    <property type="entry name" value="FELS-2 PROPHAGE PROTEIN"/>
    <property type="match status" value="1"/>
</dbReference>
<dbReference type="Pfam" id="PF00589">
    <property type="entry name" value="Phage_integrase"/>
    <property type="match status" value="1"/>
</dbReference>
<accession>A0AAJ1DEI8</accession>
<sequence>MTIKKLEDGRYEVDIRPTGRNGKRIRRKFNKKHEAIAFERYVMANHSKKEWGTKLKDIRPLDEFVELWWNMFGKHSENGKSNYNNAMRVCKGMHSSNVSQVTSKSISFYQNERFAKGIKPSTINRELYAIRGIFSQLIKMGLYEAENPFIEAKKLKINASEMSYLTLDETRKLLANLEGDYYNIAVFCLSTGARWGEAMKLKREHIIENKVRFTYTKTRKARIVPISKELCDQICKGKKDLLFSSVSYQVFRKILKSVKPSLPDGQATHVLRHTFATHFMINGGSIITLQRILGHASLKQTMTYAHFAPDFLQDAIVNNPLKGGLSL</sequence>
<dbReference type="PROSITE" id="PS51900">
    <property type="entry name" value="CB"/>
    <property type="match status" value="1"/>
</dbReference>
<dbReference type="Gene3D" id="1.10.150.130">
    <property type="match status" value="1"/>
</dbReference>
<evidence type="ECO:0000313" key="7">
    <source>
        <dbReference type="EMBL" id="ARX34048.1"/>
    </source>
</evidence>
<dbReference type="RefSeq" id="WP_087726416.1">
    <property type="nucleotide sequence ID" value="NZ_BRSY01000002.1"/>
</dbReference>
<dbReference type="InterPro" id="IPR002104">
    <property type="entry name" value="Integrase_catalytic"/>
</dbReference>
<evidence type="ECO:0000313" key="8">
    <source>
        <dbReference type="Proteomes" id="UP000195540"/>
    </source>
</evidence>
<dbReference type="GO" id="GO:0006310">
    <property type="term" value="P:DNA recombination"/>
    <property type="evidence" value="ECO:0007669"/>
    <property type="project" value="UniProtKB-KW"/>
</dbReference>
<dbReference type="InterPro" id="IPR013762">
    <property type="entry name" value="Integrase-like_cat_sf"/>
</dbReference>
<dbReference type="EMBL" id="CP021694">
    <property type="protein sequence ID" value="ARX34048.1"/>
    <property type="molecule type" value="Genomic_DNA"/>
</dbReference>
<gene>
    <name evidence="7" type="ORF">AM402_07750</name>
</gene>
<feature type="domain" description="Tyr recombinase" evidence="5">
    <location>
        <begin position="160"/>
        <end position="317"/>
    </location>
</feature>
<dbReference type="PANTHER" id="PTHR30349">
    <property type="entry name" value="PHAGE INTEGRASE-RELATED"/>
    <property type="match status" value="1"/>
</dbReference>
<dbReference type="InterPro" id="IPR011010">
    <property type="entry name" value="DNA_brk_join_enz"/>
</dbReference>
<proteinExistence type="predicted"/>
<feature type="domain" description="Core-binding (CB)" evidence="6">
    <location>
        <begin position="59"/>
        <end position="138"/>
    </location>
</feature>
<dbReference type="Gene3D" id="1.10.443.10">
    <property type="entry name" value="Intergrase catalytic core"/>
    <property type="match status" value="1"/>
</dbReference>
<evidence type="ECO:0000256" key="4">
    <source>
        <dbReference type="PROSITE-ProRule" id="PRU01248"/>
    </source>
</evidence>
<reference evidence="7 8" key="1">
    <citation type="submission" date="2017-05" db="EMBL/GenBank/DDBJ databases">
        <title>Whole genome sequencing of Proteus mirabilis AR_0155.</title>
        <authorList>
            <person name="Conlan S."/>
            <person name="Thomas P.J."/>
            <person name="Mullikin J."/>
            <person name="Frank K.M."/>
            <person name="Segre J.A."/>
        </authorList>
    </citation>
    <scope>NUCLEOTIDE SEQUENCE [LARGE SCALE GENOMIC DNA]</scope>
    <source>
        <strain evidence="7 8">AR_0155</strain>
    </source>
</reference>
<dbReference type="GO" id="GO:0003677">
    <property type="term" value="F:DNA binding"/>
    <property type="evidence" value="ECO:0007669"/>
    <property type="project" value="UniProtKB-UniRule"/>
</dbReference>
<dbReference type="Pfam" id="PF24624">
    <property type="entry name" value="Int_N"/>
    <property type="match status" value="1"/>
</dbReference>
<evidence type="ECO:0000259" key="5">
    <source>
        <dbReference type="PROSITE" id="PS51898"/>
    </source>
</evidence>
<evidence type="ECO:0000259" key="6">
    <source>
        <dbReference type="PROSITE" id="PS51900"/>
    </source>
</evidence>
<keyword evidence="1" id="KW-0229">DNA integration</keyword>